<evidence type="ECO:0000256" key="2">
    <source>
        <dbReference type="ARBA" id="ARBA00023002"/>
    </source>
</evidence>
<name>A0A4R3VDP5_ROSSA</name>
<dbReference type="PANTHER" id="PTHR48105">
    <property type="entry name" value="THIOREDOXIN REDUCTASE 1-RELATED-RELATED"/>
    <property type="match status" value="1"/>
</dbReference>
<keyword evidence="1" id="KW-0285">Flavoprotein</keyword>
<evidence type="ECO:0000313" key="4">
    <source>
        <dbReference type="EMBL" id="TCV02033.1"/>
    </source>
</evidence>
<dbReference type="SUPFAM" id="SSF55620">
    <property type="entry name" value="Tetrahydrobiopterin biosynthesis enzymes-like"/>
    <property type="match status" value="1"/>
</dbReference>
<dbReference type="PRINTS" id="PR00368">
    <property type="entry name" value="FADPNR"/>
</dbReference>
<dbReference type="SUPFAM" id="SSF51905">
    <property type="entry name" value="FAD/NAD(P)-binding domain"/>
    <property type="match status" value="1"/>
</dbReference>
<sequence>MPDSTSIDVAILGGGPAGCSAASWLAQLGLSTLLVEREPQLCAALRGLEFRQDWVLGQPASALADLALHYARQVETTPGLALRLGTRAESARHSAHDSAGAWTLQLATGEHVHARALLIATGLRLLRPARYFAVPHPRVLDATALTARREALPPGRVLLLGAGDNAAENALFLADRGCDVTLWARGSWRAQAHLASRAESHPRIQLRLATPLPDTLRPDASGVSVGGERFDLVAALLGFEPEPSAFALLSEHDRPHAFVAGDASGRWHPCVQTALADGVQAAKLIEQALRPEAAAAAPQRFNNRQVIHLQGLRFKANLGILDLERSGPQPIQVDAEVNLGALPIVARDADIGRVLDYRRIRAAIIDECTVEHTDLVEALVGKLSNRLMSLTGVVGVRVKLTKLEIFPDCEVAVSSETGIW</sequence>
<dbReference type="EMBL" id="SMBU01000005">
    <property type="protein sequence ID" value="TCV02033.1"/>
    <property type="molecule type" value="Genomic_DNA"/>
</dbReference>
<dbReference type="GO" id="GO:0004150">
    <property type="term" value="F:dihydroneopterin aldolase activity"/>
    <property type="evidence" value="ECO:0007669"/>
    <property type="project" value="InterPro"/>
</dbReference>
<keyword evidence="2" id="KW-0560">Oxidoreductase</keyword>
<dbReference type="PRINTS" id="PR00469">
    <property type="entry name" value="PNDRDTASEII"/>
</dbReference>
<dbReference type="OrthoDB" id="8521219at2"/>
<protein>
    <submittedName>
        <fullName evidence="4">Dihydroneopterin aldolase</fullName>
    </submittedName>
</protein>
<reference evidence="4 5" key="1">
    <citation type="submission" date="2019-03" db="EMBL/GenBank/DDBJ databases">
        <title>Genomic Encyclopedia of Type Strains, Phase IV (KMG-IV): sequencing the most valuable type-strain genomes for metagenomic binning, comparative biology and taxonomic classification.</title>
        <authorList>
            <person name="Goeker M."/>
        </authorList>
    </citation>
    <scope>NUCLEOTIDE SEQUENCE [LARGE SCALE GENOMIC DNA]</scope>
    <source>
        <strain evidence="4 5">DSM 654</strain>
    </source>
</reference>
<dbReference type="InterPro" id="IPR023753">
    <property type="entry name" value="FAD/NAD-binding_dom"/>
</dbReference>
<dbReference type="Pfam" id="PF02152">
    <property type="entry name" value="FolB"/>
    <property type="match status" value="1"/>
</dbReference>
<dbReference type="InterPro" id="IPR036188">
    <property type="entry name" value="FAD/NAD-bd_sf"/>
</dbReference>
<keyword evidence="5" id="KW-1185">Reference proteome</keyword>
<organism evidence="4 5">
    <name type="scientific">Roseateles saccharophilus</name>
    <name type="common">Pseudomonas saccharophila</name>
    <dbReference type="NCBI Taxonomy" id="304"/>
    <lineage>
        <taxon>Bacteria</taxon>
        <taxon>Pseudomonadati</taxon>
        <taxon>Pseudomonadota</taxon>
        <taxon>Betaproteobacteria</taxon>
        <taxon>Burkholderiales</taxon>
        <taxon>Sphaerotilaceae</taxon>
        <taxon>Roseateles</taxon>
    </lineage>
</organism>
<comment type="caution">
    <text evidence="4">The sequence shown here is derived from an EMBL/GenBank/DDBJ whole genome shotgun (WGS) entry which is preliminary data.</text>
</comment>
<dbReference type="AlphaFoldDB" id="A0A4R3VDP5"/>
<proteinExistence type="predicted"/>
<accession>A0A4R3VDP5</accession>
<dbReference type="Proteomes" id="UP000295110">
    <property type="component" value="Unassembled WGS sequence"/>
</dbReference>
<dbReference type="InterPro" id="IPR043133">
    <property type="entry name" value="GTP-CH-I_C/QueF"/>
</dbReference>
<evidence type="ECO:0000259" key="3">
    <source>
        <dbReference type="SMART" id="SM00905"/>
    </source>
</evidence>
<evidence type="ECO:0000313" key="5">
    <source>
        <dbReference type="Proteomes" id="UP000295110"/>
    </source>
</evidence>
<dbReference type="Pfam" id="PF07992">
    <property type="entry name" value="Pyr_redox_2"/>
    <property type="match status" value="1"/>
</dbReference>
<dbReference type="GO" id="GO:0016491">
    <property type="term" value="F:oxidoreductase activity"/>
    <property type="evidence" value="ECO:0007669"/>
    <property type="project" value="UniProtKB-KW"/>
</dbReference>
<dbReference type="Gene3D" id="3.30.1130.10">
    <property type="match status" value="1"/>
</dbReference>
<dbReference type="InterPro" id="IPR006157">
    <property type="entry name" value="FolB_dom"/>
</dbReference>
<evidence type="ECO:0000256" key="1">
    <source>
        <dbReference type="ARBA" id="ARBA00022630"/>
    </source>
</evidence>
<gene>
    <name evidence="4" type="ORF">EV671_100568</name>
</gene>
<dbReference type="GO" id="GO:0006760">
    <property type="term" value="P:folic acid-containing compound metabolic process"/>
    <property type="evidence" value="ECO:0007669"/>
    <property type="project" value="InterPro"/>
</dbReference>
<dbReference type="SMART" id="SM00905">
    <property type="entry name" value="FolB"/>
    <property type="match status" value="1"/>
</dbReference>
<dbReference type="Gene3D" id="3.50.50.60">
    <property type="entry name" value="FAD/NAD(P)-binding domain"/>
    <property type="match status" value="2"/>
</dbReference>
<feature type="domain" description="Dihydroneopterin aldolase/epimerase" evidence="3">
    <location>
        <begin position="307"/>
        <end position="417"/>
    </location>
</feature>
<dbReference type="InterPro" id="IPR050097">
    <property type="entry name" value="Ferredoxin-NADP_redctase_2"/>
</dbReference>